<evidence type="ECO:0000259" key="7">
    <source>
        <dbReference type="Pfam" id="PF03775"/>
    </source>
</evidence>
<dbReference type="STRING" id="43775.SAMN04489760_103154"/>
<keyword evidence="3 6" id="KW-0717">Septation</keyword>
<protein>
    <recommendedName>
        <fullName evidence="6">Probable septum site-determining protein MinC</fullName>
    </recommendedName>
</protein>
<evidence type="ECO:0000256" key="5">
    <source>
        <dbReference type="ARBA" id="ARBA00025606"/>
    </source>
</evidence>
<dbReference type="RefSeq" id="WP_093882293.1">
    <property type="nucleotide sequence ID" value="NZ_FOBS01000003.1"/>
</dbReference>
<gene>
    <name evidence="6" type="primary">minC</name>
    <name evidence="9" type="ORF">SAMN04489760_103154</name>
</gene>
<comment type="similarity">
    <text evidence="1 6">Belongs to the MinC family.</text>
</comment>
<evidence type="ECO:0000256" key="3">
    <source>
        <dbReference type="ARBA" id="ARBA00023210"/>
    </source>
</evidence>
<comment type="subunit">
    <text evidence="6">Interacts with MinD and FtsZ.</text>
</comment>
<dbReference type="AlphaFoldDB" id="A0A1H7VBG1"/>
<dbReference type="OrthoDB" id="9794530at2"/>
<dbReference type="InterPro" id="IPR005526">
    <property type="entry name" value="Septum_form_inhib_MinC_C"/>
</dbReference>
<feature type="domain" description="Septum formation inhibitor MinC C-terminal" evidence="7">
    <location>
        <begin position="130"/>
        <end position="230"/>
    </location>
</feature>
<dbReference type="InterPro" id="IPR016098">
    <property type="entry name" value="CAP/MinC_C"/>
</dbReference>
<dbReference type="GO" id="GO:1901891">
    <property type="term" value="P:regulation of cell septum assembly"/>
    <property type="evidence" value="ECO:0007669"/>
    <property type="project" value="InterPro"/>
</dbReference>
<dbReference type="Proteomes" id="UP000198744">
    <property type="component" value="Unassembled WGS sequence"/>
</dbReference>
<evidence type="ECO:0000256" key="4">
    <source>
        <dbReference type="ARBA" id="ARBA00023306"/>
    </source>
</evidence>
<name>A0A1H7VBG1_9BACT</name>
<keyword evidence="10" id="KW-1185">Reference proteome</keyword>
<evidence type="ECO:0000313" key="9">
    <source>
        <dbReference type="EMBL" id="SEM06611.1"/>
    </source>
</evidence>
<evidence type="ECO:0000256" key="1">
    <source>
        <dbReference type="ARBA" id="ARBA00006291"/>
    </source>
</evidence>
<dbReference type="PANTHER" id="PTHR34108:SF1">
    <property type="entry name" value="SEPTUM SITE-DETERMINING PROTEIN MINC"/>
    <property type="match status" value="1"/>
</dbReference>
<dbReference type="GO" id="GO:0000917">
    <property type="term" value="P:division septum assembly"/>
    <property type="evidence" value="ECO:0007669"/>
    <property type="project" value="UniProtKB-KW"/>
</dbReference>
<dbReference type="Gene3D" id="3.30.70.260">
    <property type="match status" value="1"/>
</dbReference>
<sequence>MSSSVAHTPVLELKGNLLSLMVLYLYDSDRDRIEQQFTEKIAKAKNLFHNAPLVLDLNALQNPEAPVDFHHLVDLFRRHGLVPVGIRGGNSQQQEAALRLSLGILPDTKPVVSRTEPQEERTLPATKDKIVSQPVRSGQQVIALQGDLVVLSAVNPGAEVLAGKSIHVYGALRGRAVAGIHGYSEARIFCRHFDAELVSIAGQYKLNEDFDDSVRGKAVQIYLEDDRLRIQPFEG</sequence>
<feature type="domain" description="Septum formation inhibitor MinC N-terminal" evidence="8">
    <location>
        <begin position="11"/>
        <end position="83"/>
    </location>
</feature>
<dbReference type="Gene3D" id="2.160.20.70">
    <property type="match status" value="1"/>
</dbReference>
<accession>A0A1H7VBG1</accession>
<keyword evidence="2 6" id="KW-0132">Cell division</keyword>
<dbReference type="Pfam" id="PF03775">
    <property type="entry name" value="MinC_C"/>
    <property type="match status" value="1"/>
</dbReference>
<reference evidence="9 10" key="1">
    <citation type="submission" date="2016-10" db="EMBL/GenBank/DDBJ databases">
        <authorList>
            <person name="de Groot N.N."/>
        </authorList>
    </citation>
    <scope>NUCLEOTIDE SEQUENCE [LARGE SCALE GENOMIC DNA]</scope>
    <source>
        <strain evidence="9 10">DSM 8423</strain>
    </source>
</reference>
<organism evidence="9 10">
    <name type="scientific">Syntrophus gentianae</name>
    <dbReference type="NCBI Taxonomy" id="43775"/>
    <lineage>
        <taxon>Bacteria</taxon>
        <taxon>Pseudomonadati</taxon>
        <taxon>Thermodesulfobacteriota</taxon>
        <taxon>Syntrophia</taxon>
        <taxon>Syntrophales</taxon>
        <taxon>Syntrophaceae</taxon>
        <taxon>Syntrophus</taxon>
    </lineage>
</organism>
<dbReference type="PANTHER" id="PTHR34108">
    <property type="entry name" value="SEPTUM SITE-DETERMINING PROTEIN MINC"/>
    <property type="match status" value="1"/>
</dbReference>
<dbReference type="GO" id="GO:0000902">
    <property type="term" value="P:cell morphogenesis"/>
    <property type="evidence" value="ECO:0007669"/>
    <property type="project" value="InterPro"/>
</dbReference>
<dbReference type="NCBIfam" id="TIGR01222">
    <property type="entry name" value="minC"/>
    <property type="match status" value="1"/>
</dbReference>
<evidence type="ECO:0000259" key="8">
    <source>
        <dbReference type="Pfam" id="PF05209"/>
    </source>
</evidence>
<dbReference type="GO" id="GO:0051302">
    <property type="term" value="P:regulation of cell division"/>
    <property type="evidence" value="ECO:0007669"/>
    <property type="project" value="InterPro"/>
</dbReference>
<dbReference type="InterPro" id="IPR007874">
    <property type="entry name" value="MinC_N"/>
</dbReference>
<dbReference type="HAMAP" id="MF_00267">
    <property type="entry name" value="MinC"/>
    <property type="match status" value="1"/>
</dbReference>
<dbReference type="Pfam" id="PF05209">
    <property type="entry name" value="MinC_N"/>
    <property type="match status" value="1"/>
</dbReference>
<keyword evidence="4 6" id="KW-0131">Cell cycle</keyword>
<dbReference type="SUPFAM" id="SSF63848">
    <property type="entry name" value="Cell-division inhibitor MinC, C-terminal domain"/>
    <property type="match status" value="1"/>
</dbReference>
<evidence type="ECO:0000256" key="6">
    <source>
        <dbReference type="HAMAP-Rule" id="MF_00267"/>
    </source>
</evidence>
<dbReference type="EMBL" id="FOBS01000003">
    <property type="protein sequence ID" value="SEM06611.1"/>
    <property type="molecule type" value="Genomic_DNA"/>
</dbReference>
<evidence type="ECO:0000313" key="10">
    <source>
        <dbReference type="Proteomes" id="UP000198744"/>
    </source>
</evidence>
<proteinExistence type="inferred from homology"/>
<evidence type="ECO:0000256" key="2">
    <source>
        <dbReference type="ARBA" id="ARBA00022618"/>
    </source>
</evidence>
<comment type="function">
    <text evidence="5 6">Cell division inhibitor that blocks the formation of polar Z ring septums. Rapidly oscillates between the poles of the cell to destabilize FtsZ filaments that have formed before they mature into polar Z rings. Prevents FtsZ polymerization.</text>
</comment>
<dbReference type="InterPro" id="IPR036145">
    <property type="entry name" value="MinC_C_sf"/>
</dbReference>
<dbReference type="InterPro" id="IPR013033">
    <property type="entry name" value="MinC"/>
</dbReference>